<dbReference type="EMBL" id="SOIP01000102">
    <property type="protein sequence ID" value="TET82701.1"/>
    <property type="molecule type" value="Genomic_DNA"/>
</dbReference>
<organism evidence="1 2">
    <name type="scientific">candidate division TA06 bacterium</name>
    <dbReference type="NCBI Taxonomy" id="2250710"/>
    <lineage>
        <taxon>Bacteria</taxon>
        <taxon>Bacteria division TA06</taxon>
    </lineage>
</organism>
<sequence length="110" mass="11760">MAGIRITRREFLRNLTLGAGATVVGQSLVGRSIKSALARDVASPVVVVKDPTATDYPTINEPVVQAMMDAGIKALARNEDLGEAWKSYFPGIDETNVISIKVNCINSNLS</sequence>
<protein>
    <submittedName>
        <fullName evidence="1">Twin-arginine translocation signal domain-containing protein</fullName>
    </submittedName>
</protein>
<dbReference type="InterPro" id="IPR019546">
    <property type="entry name" value="TAT_signal_bac_arc"/>
</dbReference>
<accession>A0A523XTX5</accession>
<feature type="non-terminal residue" evidence="1">
    <location>
        <position position="110"/>
    </location>
</feature>
<reference evidence="1 2" key="1">
    <citation type="submission" date="2019-03" db="EMBL/GenBank/DDBJ databases">
        <title>Metabolic potential of uncultured bacteria and archaea associated with petroleum seepage in deep-sea sediments.</title>
        <authorList>
            <person name="Dong X."/>
            <person name="Hubert C."/>
        </authorList>
    </citation>
    <scope>NUCLEOTIDE SEQUENCE [LARGE SCALE GENOMIC DNA]</scope>
    <source>
        <strain evidence="1">E29_bin36</strain>
    </source>
</reference>
<gene>
    <name evidence="1" type="ORF">E3J38_01725</name>
</gene>
<name>A0A523XTX5_UNCT6</name>
<comment type="caution">
    <text evidence="1">The sequence shown here is derived from an EMBL/GenBank/DDBJ whole genome shotgun (WGS) entry which is preliminary data.</text>
</comment>
<dbReference type="NCBIfam" id="TIGR01409">
    <property type="entry name" value="TAT_signal_seq"/>
    <property type="match status" value="1"/>
</dbReference>
<dbReference type="Proteomes" id="UP000315534">
    <property type="component" value="Unassembled WGS sequence"/>
</dbReference>
<dbReference type="AlphaFoldDB" id="A0A523XTX5"/>
<evidence type="ECO:0000313" key="2">
    <source>
        <dbReference type="Proteomes" id="UP000315534"/>
    </source>
</evidence>
<proteinExistence type="predicted"/>
<evidence type="ECO:0000313" key="1">
    <source>
        <dbReference type="EMBL" id="TET82701.1"/>
    </source>
</evidence>
<dbReference type="InterPro" id="IPR006311">
    <property type="entry name" value="TAT_signal"/>
</dbReference>
<dbReference type="PROSITE" id="PS51318">
    <property type="entry name" value="TAT"/>
    <property type="match status" value="1"/>
</dbReference>